<proteinExistence type="predicted"/>
<keyword evidence="3" id="KW-1185">Reference proteome</keyword>
<evidence type="ECO:0000313" key="2">
    <source>
        <dbReference type="EMBL" id="KAK6324641.1"/>
    </source>
</evidence>
<reference evidence="2 3" key="1">
    <citation type="submission" date="2021-04" db="EMBL/GenBank/DDBJ databases">
        <authorList>
            <person name="De Guttry C."/>
            <person name="Zahm M."/>
            <person name="Klopp C."/>
            <person name="Cabau C."/>
            <person name="Louis A."/>
            <person name="Berthelot C."/>
            <person name="Parey E."/>
            <person name="Roest Crollius H."/>
            <person name="Montfort J."/>
            <person name="Robinson-Rechavi M."/>
            <person name="Bucao C."/>
            <person name="Bouchez O."/>
            <person name="Gislard M."/>
            <person name="Lluch J."/>
            <person name="Milhes M."/>
            <person name="Lampietro C."/>
            <person name="Lopez Roques C."/>
            <person name="Donnadieu C."/>
            <person name="Braasch I."/>
            <person name="Desvignes T."/>
            <person name="Postlethwait J."/>
            <person name="Bobe J."/>
            <person name="Wedekind C."/>
            <person name="Guiguen Y."/>
        </authorList>
    </citation>
    <scope>NUCLEOTIDE SEQUENCE [LARGE SCALE GENOMIC DNA]</scope>
    <source>
        <strain evidence="2">Cs_M1</strain>
        <tissue evidence="2">Blood</tissue>
    </source>
</reference>
<evidence type="ECO:0000313" key="3">
    <source>
        <dbReference type="Proteomes" id="UP001356427"/>
    </source>
</evidence>
<dbReference type="Proteomes" id="UP001356427">
    <property type="component" value="Unassembled WGS sequence"/>
</dbReference>
<evidence type="ECO:0000256" key="1">
    <source>
        <dbReference type="SAM" id="MobiDB-lite"/>
    </source>
</evidence>
<feature type="region of interest" description="Disordered" evidence="1">
    <location>
        <begin position="173"/>
        <end position="198"/>
    </location>
</feature>
<feature type="compositionally biased region" description="Polar residues" evidence="1">
    <location>
        <begin position="343"/>
        <end position="358"/>
    </location>
</feature>
<feature type="compositionally biased region" description="Basic and acidic residues" evidence="1">
    <location>
        <begin position="264"/>
        <end position="276"/>
    </location>
</feature>
<organism evidence="2 3">
    <name type="scientific">Coregonus suidteri</name>
    <dbReference type="NCBI Taxonomy" id="861788"/>
    <lineage>
        <taxon>Eukaryota</taxon>
        <taxon>Metazoa</taxon>
        <taxon>Chordata</taxon>
        <taxon>Craniata</taxon>
        <taxon>Vertebrata</taxon>
        <taxon>Euteleostomi</taxon>
        <taxon>Actinopterygii</taxon>
        <taxon>Neopterygii</taxon>
        <taxon>Teleostei</taxon>
        <taxon>Protacanthopterygii</taxon>
        <taxon>Salmoniformes</taxon>
        <taxon>Salmonidae</taxon>
        <taxon>Coregoninae</taxon>
        <taxon>Coregonus</taxon>
    </lineage>
</organism>
<comment type="caution">
    <text evidence="2">The sequence shown here is derived from an EMBL/GenBank/DDBJ whole genome shotgun (WGS) entry which is preliminary data.</text>
</comment>
<feature type="region of interest" description="Disordered" evidence="1">
    <location>
        <begin position="246"/>
        <end position="279"/>
    </location>
</feature>
<gene>
    <name evidence="2" type="ORF">J4Q44_G00039830</name>
</gene>
<sequence length="493" mass="55113">MTDTVAFHAQLASIVEVLANAAVAEICKLVDDGHAALRLEISHSQKEIENLRRKLLLTKFQNSRRGAERFGALRRTVHRRVDTDHVARGRESFVGKSTEIKYLKNRFDDIEGGIFMQDVTNWRDSGRTATDQDGGMQMSDMQEETLVKMENLDTSRTEEIVQPVSEKIVVAEPGASSSTETTDLLDQQGNRHRAPDTTLNIEPENQTFQHPASPYNSERQDHQGAECVTWETDHQPMAYRLSQWRENQETDNRTVNAPHNAGPDSKRLSEHPERRGAPGNSGVCMSALGSMDWLPDVVLVDSVPIKVEADMSSEWTGQEATSGEVCSEGRQLVDNRGRGGMESGQTKCPTDTQNTEQGTTVGSRCLVSKACWWSRDRCSTLFVPGRREEEEEGSGFPEASALLAVETDLATQQLQGERALTGMNPHRYHGLGKPHLLELPLESLVWIFRDVLCVEGKRGNWNLSLVCRTFNTILTNEIIRKYSTGKRSNPEPQ</sequence>
<dbReference type="EMBL" id="JAGTTL010000003">
    <property type="protein sequence ID" value="KAK6324641.1"/>
    <property type="molecule type" value="Genomic_DNA"/>
</dbReference>
<feature type="compositionally biased region" description="Polar residues" evidence="1">
    <location>
        <begin position="175"/>
        <end position="188"/>
    </location>
</feature>
<protein>
    <submittedName>
        <fullName evidence="2">Uncharacterized protein</fullName>
    </submittedName>
</protein>
<accession>A0AAN8MEC1</accession>
<dbReference type="AlphaFoldDB" id="A0AAN8MEC1"/>
<name>A0AAN8MEC1_9TELE</name>
<feature type="region of interest" description="Disordered" evidence="1">
    <location>
        <begin position="336"/>
        <end position="358"/>
    </location>
</feature>